<feature type="transmembrane region" description="Helical" evidence="1">
    <location>
        <begin position="33"/>
        <end position="57"/>
    </location>
</feature>
<dbReference type="RefSeq" id="WP_346337670.1">
    <property type="nucleotide sequence ID" value="NZ_JBBYXI010000004.1"/>
</dbReference>
<dbReference type="InterPro" id="IPR003848">
    <property type="entry name" value="DUF218"/>
</dbReference>
<reference evidence="3 4" key="1">
    <citation type="submission" date="2024-04" db="EMBL/GenBank/DDBJ databases">
        <title>A novel species isolated from cricket.</title>
        <authorList>
            <person name="Wang H.-C."/>
        </authorList>
    </citation>
    <scope>NUCLEOTIDE SEQUENCE [LARGE SCALE GENOMIC DNA]</scope>
    <source>
        <strain evidence="3 4">WL0021</strain>
    </source>
</reference>
<organism evidence="3 4">
    <name type="scientific">Hohaiivirga grylli</name>
    <dbReference type="NCBI Taxonomy" id="3133970"/>
    <lineage>
        <taxon>Bacteria</taxon>
        <taxon>Pseudomonadati</taxon>
        <taxon>Pseudomonadota</taxon>
        <taxon>Alphaproteobacteria</taxon>
        <taxon>Hyphomicrobiales</taxon>
        <taxon>Methylobacteriaceae</taxon>
        <taxon>Hohaiivirga</taxon>
    </lineage>
</organism>
<dbReference type="Pfam" id="PF02698">
    <property type="entry name" value="DUF218"/>
    <property type="match status" value="1"/>
</dbReference>
<dbReference type="EMBL" id="JBBYXI010000004">
    <property type="protein sequence ID" value="MEN3931628.1"/>
    <property type="molecule type" value="Genomic_DNA"/>
</dbReference>
<feature type="domain" description="DUF218" evidence="2">
    <location>
        <begin position="72"/>
        <end position="211"/>
    </location>
</feature>
<evidence type="ECO:0000313" key="4">
    <source>
        <dbReference type="Proteomes" id="UP001418637"/>
    </source>
</evidence>
<evidence type="ECO:0000313" key="3">
    <source>
        <dbReference type="EMBL" id="MEN3931628.1"/>
    </source>
</evidence>
<dbReference type="InterPro" id="IPR051599">
    <property type="entry name" value="Cell_Envelope_Assoc"/>
</dbReference>
<evidence type="ECO:0000259" key="2">
    <source>
        <dbReference type="Pfam" id="PF02698"/>
    </source>
</evidence>
<proteinExistence type="predicted"/>
<dbReference type="Gene3D" id="3.40.50.620">
    <property type="entry name" value="HUPs"/>
    <property type="match status" value="1"/>
</dbReference>
<dbReference type="PANTHER" id="PTHR30336">
    <property type="entry name" value="INNER MEMBRANE PROTEIN, PROBABLE PERMEASE"/>
    <property type="match status" value="1"/>
</dbReference>
<keyword evidence="1" id="KW-0812">Transmembrane</keyword>
<accession>A0ABV0BM16</accession>
<dbReference type="InterPro" id="IPR014729">
    <property type="entry name" value="Rossmann-like_a/b/a_fold"/>
</dbReference>
<dbReference type="CDD" id="cd06259">
    <property type="entry name" value="YdcF-like"/>
    <property type="match status" value="1"/>
</dbReference>
<gene>
    <name evidence="3" type="ORF">WJT86_11245</name>
</gene>
<keyword evidence="1" id="KW-1133">Transmembrane helix</keyword>
<dbReference type="Proteomes" id="UP001418637">
    <property type="component" value="Unassembled WGS sequence"/>
</dbReference>
<protein>
    <submittedName>
        <fullName evidence="3">YdcF family protein</fullName>
    </submittedName>
</protein>
<sequence>MFSDKHSTTEPIGWSWRAHWLPPRRRQWHIMRWLKRIFLALIAIAFIGIVAGFFGYVRTVQSYNMHTDVRGDAVVTLTGGAQRIDEALQILARGGAKRMLISGVNEQTTRDEIIRLNPSYASLFLCCVDLDYRARNTIGNAIQARYWANEHGFKTLIIVTSNYHMPRTLVELGHVMPKLEKIPYAVAAGSIKTEGWWSDATTMRLLVSEYLKYLVAWGRTKIEKDPERSPAARILGKPVKNIVEPGN</sequence>
<keyword evidence="1" id="KW-0472">Membrane</keyword>
<comment type="caution">
    <text evidence="3">The sequence shown here is derived from an EMBL/GenBank/DDBJ whole genome shotgun (WGS) entry which is preliminary data.</text>
</comment>
<keyword evidence="4" id="KW-1185">Reference proteome</keyword>
<evidence type="ECO:0000256" key="1">
    <source>
        <dbReference type="SAM" id="Phobius"/>
    </source>
</evidence>
<name>A0ABV0BM16_9HYPH</name>
<dbReference type="PANTHER" id="PTHR30336:SF4">
    <property type="entry name" value="ENVELOPE BIOGENESIS FACTOR ELYC"/>
    <property type="match status" value="1"/>
</dbReference>